<name>A0A1I7W615_HETBA</name>
<dbReference type="InterPro" id="IPR046342">
    <property type="entry name" value="CBS_dom_sf"/>
</dbReference>
<keyword evidence="1" id="KW-0472">Membrane</keyword>
<dbReference type="Proteomes" id="UP000095283">
    <property type="component" value="Unplaced"/>
</dbReference>
<dbReference type="WBParaSite" id="Hba_00052">
    <property type="protein sequence ID" value="Hba_00052"/>
    <property type="gene ID" value="Hba_00052"/>
</dbReference>
<keyword evidence="1" id="KW-0812">Transmembrane</keyword>
<feature type="transmembrane region" description="Helical" evidence="1">
    <location>
        <begin position="118"/>
        <end position="140"/>
    </location>
</feature>
<organism evidence="2 3">
    <name type="scientific">Heterorhabditis bacteriophora</name>
    <name type="common">Entomopathogenic nematode worm</name>
    <dbReference type="NCBI Taxonomy" id="37862"/>
    <lineage>
        <taxon>Eukaryota</taxon>
        <taxon>Metazoa</taxon>
        <taxon>Ecdysozoa</taxon>
        <taxon>Nematoda</taxon>
        <taxon>Chromadorea</taxon>
        <taxon>Rhabditida</taxon>
        <taxon>Rhabditina</taxon>
        <taxon>Rhabditomorpha</taxon>
        <taxon>Strongyloidea</taxon>
        <taxon>Heterorhabditidae</taxon>
        <taxon>Heterorhabditis</taxon>
    </lineage>
</organism>
<keyword evidence="1" id="KW-1133">Transmembrane helix</keyword>
<reference evidence="3" key="1">
    <citation type="submission" date="2016-11" db="UniProtKB">
        <authorList>
            <consortium name="WormBaseParasite"/>
        </authorList>
    </citation>
    <scope>IDENTIFICATION</scope>
</reference>
<accession>A0A1I7W615</accession>
<evidence type="ECO:0000256" key="1">
    <source>
        <dbReference type="SAM" id="Phobius"/>
    </source>
</evidence>
<sequence length="478" mass="55927">MLRDEWETERLNEEIDLTEDIDPAPFQLVKNTSLFKVINNIIRLLINNNFSIIKYVTFFISLYTIIFIVAMKSYKPQLRISEWNTRFVRVLIRFTVFSFSFSFLNDIFQIILNYNYPLFLVSMFWLILSFVFSVLTKVLLKNPNHHPVQFRPVSLMYRILYRDSSSAVFYRSSFGKADSLPSISSGRLICKIDHLFCFSKHIFFQFSKSVTSTNILEQDVLKVIFRSNSKISPYHLLFMELSCPNCETTNLGFLMIALLFISQLIPYLRSIDLCVRENKVGHTHTHTISTRNVNISENNRHYFFPSEKLSFFYFFTNFYKCITRNVLYLGFNFCETATSKLKNYQIKVFTIKPNSSFPFTFNLSCVGPNIVLHLFSNVFSNLGNYIRYSYINRIYVGGTFVSSSKLIGLTIFLKRIIVYKYFFIHFDAVLDDVGLLLLHSADIVEQIRENLPYLNFRGVNLCGGPQSPFEILLIIISR</sequence>
<evidence type="ECO:0000313" key="3">
    <source>
        <dbReference type="WBParaSite" id="Hba_00052"/>
    </source>
</evidence>
<keyword evidence="2" id="KW-1185">Reference proteome</keyword>
<feature type="transmembrane region" description="Helical" evidence="1">
    <location>
        <begin position="251"/>
        <end position="268"/>
    </location>
</feature>
<protein>
    <submittedName>
        <fullName evidence="3">Uncharacterized protein</fullName>
    </submittedName>
</protein>
<feature type="transmembrane region" description="Helical" evidence="1">
    <location>
        <begin position="90"/>
        <end position="112"/>
    </location>
</feature>
<feature type="transmembrane region" description="Helical" evidence="1">
    <location>
        <begin position="52"/>
        <end position="70"/>
    </location>
</feature>
<evidence type="ECO:0000313" key="2">
    <source>
        <dbReference type="Proteomes" id="UP000095283"/>
    </source>
</evidence>
<dbReference type="Gene3D" id="3.10.580.10">
    <property type="entry name" value="CBS-domain"/>
    <property type="match status" value="1"/>
</dbReference>
<proteinExistence type="predicted"/>
<dbReference type="AlphaFoldDB" id="A0A1I7W615"/>